<accession>A0ABU6UGH1</accession>
<reference evidence="1 2" key="1">
    <citation type="journal article" date="2023" name="Plants (Basel)">
        <title>Bridging the Gap: Combining Genomics and Transcriptomics Approaches to Understand Stylosanthes scabra, an Orphan Legume from the Brazilian Caatinga.</title>
        <authorList>
            <person name="Ferreira-Neto J.R.C."/>
            <person name="da Silva M.D."/>
            <person name="Binneck E."/>
            <person name="de Melo N.F."/>
            <person name="da Silva R.H."/>
            <person name="de Melo A.L.T.M."/>
            <person name="Pandolfi V."/>
            <person name="Bustamante F.O."/>
            <person name="Brasileiro-Vidal A.C."/>
            <person name="Benko-Iseppon A.M."/>
        </authorList>
    </citation>
    <scope>NUCLEOTIDE SEQUENCE [LARGE SCALE GENOMIC DNA]</scope>
    <source>
        <tissue evidence="1">Leaves</tissue>
    </source>
</reference>
<dbReference type="InterPro" id="IPR045197">
    <property type="entry name" value="NUP210-like"/>
</dbReference>
<protein>
    <submittedName>
        <fullName evidence="1">Uncharacterized protein</fullName>
    </submittedName>
</protein>
<evidence type="ECO:0000313" key="2">
    <source>
        <dbReference type="Proteomes" id="UP001341840"/>
    </source>
</evidence>
<dbReference type="PANTHER" id="PTHR23019:SF0">
    <property type="entry name" value="NUCLEAR PORE MEMBRANE GLYCOPROTEIN 210"/>
    <property type="match status" value="1"/>
</dbReference>
<comment type="caution">
    <text evidence="1">The sequence shown here is derived from an EMBL/GenBank/DDBJ whole genome shotgun (WGS) entry which is preliminary data.</text>
</comment>
<dbReference type="Proteomes" id="UP001341840">
    <property type="component" value="Unassembled WGS sequence"/>
</dbReference>
<dbReference type="EMBL" id="JASCZI010121149">
    <property type="protein sequence ID" value="MED6160149.1"/>
    <property type="molecule type" value="Genomic_DNA"/>
</dbReference>
<name>A0ABU6UGH1_9FABA</name>
<gene>
    <name evidence="1" type="ORF">PIB30_048629</name>
</gene>
<keyword evidence="2" id="KW-1185">Reference proteome</keyword>
<sequence>MPCDCIVRVTVTGFIGSLEYNTSPLLREKQNVLTDAIRLQLVSTRRVDPEFNLIYFNPKAKVKCPKELK</sequence>
<proteinExistence type="predicted"/>
<organism evidence="1 2">
    <name type="scientific">Stylosanthes scabra</name>
    <dbReference type="NCBI Taxonomy" id="79078"/>
    <lineage>
        <taxon>Eukaryota</taxon>
        <taxon>Viridiplantae</taxon>
        <taxon>Streptophyta</taxon>
        <taxon>Embryophyta</taxon>
        <taxon>Tracheophyta</taxon>
        <taxon>Spermatophyta</taxon>
        <taxon>Magnoliopsida</taxon>
        <taxon>eudicotyledons</taxon>
        <taxon>Gunneridae</taxon>
        <taxon>Pentapetalae</taxon>
        <taxon>rosids</taxon>
        <taxon>fabids</taxon>
        <taxon>Fabales</taxon>
        <taxon>Fabaceae</taxon>
        <taxon>Papilionoideae</taxon>
        <taxon>50 kb inversion clade</taxon>
        <taxon>dalbergioids sensu lato</taxon>
        <taxon>Dalbergieae</taxon>
        <taxon>Pterocarpus clade</taxon>
        <taxon>Stylosanthes</taxon>
    </lineage>
</organism>
<evidence type="ECO:0000313" key="1">
    <source>
        <dbReference type="EMBL" id="MED6160149.1"/>
    </source>
</evidence>
<dbReference type="PANTHER" id="PTHR23019">
    <property type="entry name" value="NUCLEAR PORE MEMBRANE GLYCOPROTEIN GP210-RELATED"/>
    <property type="match status" value="1"/>
</dbReference>